<organism evidence="10 12">
    <name type="scientific">Butyricimonas paravirosa</name>
    <dbReference type="NCBI Taxonomy" id="1472417"/>
    <lineage>
        <taxon>Bacteria</taxon>
        <taxon>Pseudomonadati</taxon>
        <taxon>Bacteroidota</taxon>
        <taxon>Bacteroidia</taxon>
        <taxon>Bacteroidales</taxon>
        <taxon>Odoribacteraceae</taxon>
        <taxon>Butyricimonas</taxon>
    </lineage>
</organism>
<evidence type="ECO:0000313" key="13">
    <source>
        <dbReference type="Proteomes" id="UP001302374"/>
    </source>
</evidence>
<feature type="domain" description="Glycoside hydrolase family 29 N-terminal" evidence="8">
    <location>
        <begin position="25"/>
        <end position="363"/>
    </location>
</feature>
<dbReference type="InterPro" id="IPR013780">
    <property type="entry name" value="Glyco_hydro_b"/>
</dbReference>
<dbReference type="SMART" id="SM00812">
    <property type="entry name" value="Alpha_L_fucos"/>
    <property type="match status" value="1"/>
</dbReference>
<dbReference type="Proteomes" id="UP001302374">
    <property type="component" value="Chromosome"/>
</dbReference>
<dbReference type="RefSeq" id="WP_118303920.1">
    <property type="nucleotide sequence ID" value="NZ_BMPA01000005.1"/>
</dbReference>
<evidence type="ECO:0000256" key="4">
    <source>
        <dbReference type="ARBA" id="ARBA00022729"/>
    </source>
</evidence>
<dbReference type="Proteomes" id="UP000576368">
    <property type="component" value="Unassembled WGS sequence"/>
</dbReference>
<evidence type="ECO:0000256" key="3">
    <source>
        <dbReference type="ARBA" id="ARBA00012662"/>
    </source>
</evidence>
<dbReference type="EMBL" id="CP043839">
    <property type="protein sequence ID" value="WOF12553.1"/>
    <property type="molecule type" value="Genomic_DNA"/>
</dbReference>
<dbReference type="GO" id="GO:0005764">
    <property type="term" value="C:lysosome"/>
    <property type="evidence" value="ECO:0007669"/>
    <property type="project" value="TreeGrafter"/>
</dbReference>
<evidence type="ECO:0000313" key="12">
    <source>
        <dbReference type="Proteomes" id="UP000576368"/>
    </source>
</evidence>
<dbReference type="InterPro" id="IPR016286">
    <property type="entry name" value="FUC_metazoa-typ"/>
</dbReference>
<dbReference type="GO" id="GO:0006004">
    <property type="term" value="P:fucose metabolic process"/>
    <property type="evidence" value="ECO:0007669"/>
    <property type="project" value="InterPro"/>
</dbReference>
<keyword evidence="4" id="KW-0732">Signal</keyword>
<dbReference type="Gene3D" id="3.20.20.80">
    <property type="entry name" value="Glycosidases"/>
    <property type="match status" value="1"/>
</dbReference>
<reference evidence="11 13" key="1">
    <citation type="submission" date="2019-09" db="EMBL/GenBank/DDBJ databases">
        <title>Butyricimonas paravirosa DSM 105722 (=214-4 = JCM 18677 = CCUG 65563).</title>
        <authorList>
            <person name="Le Roy T."/>
            <person name="Cani P.D."/>
        </authorList>
    </citation>
    <scope>NUCLEOTIDE SEQUENCE [LARGE SCALE GENOMIC DNA]</scope>
    <source>
        <strain evidence="11 13">DSM 105722</strain>
    </source>
</reference>
<dbReference type="Gene3D" id="2.60.40.1180">
    <property type="entry name" value="Golgi alpha-mannosidase II"/>
    <property type="match status" value="1"/>
</dbReference>
<feature type="domain" description="Alpha-L-fucosidase C-terminal" evidence="9">
    <location>
        <begin position="377"/>
        <end position="458"/>
    </location>
</feature>
<evidence type="ECO:0000259" key="8">
    <source>
        <dbReference type="Pfam" id="PF01120"/>
    </source>
</evidence>
<dbReference type="Pfam" id="PF16757">
    <property type="entry name" value="Fucosidase_C"/>
    <property type="match status" value="1"/>
</dbReference>
<evidence type="ECO:0000256" key="5">
    <source>
        <dbReference type="ARBA" id="ARBA00022801"/>
    </source>
</evidence>
<name>A0A7X5YBT0_9BACT</name>
<dbReference type="InterPro" id="IPR057739">
    <property type="entry name" value="Glyco_hydro_29_N"/>
</dbReference>
<proteinExistence type="inferred from homology"/>
<comment type="function">
    <text evidence="1">Alpha-L-fucosidase is responsible for hydrolyzing the alpha-1,6-linked fucose joined to the reducing-end N-acetylglucosamine of the carbohydrate moieties of glycoproteins.</text>
</comment>
<evidence type="ECO:0000256" key="6">
    <source>
        <dbReference type="ARBA" id="ARBA00023295"/>
    </source>
</evidence>
<dbReference type="InterPro" id="IPR000933">
    <property type="entry name" value="Glyco_hydro_29"/>
</dbReference>
<evidence type="ECO:0000313" key="10">
    <source>
        <dbReference type="EMBL" id="NJC18187.1"/>
    </source>
</evidence>
<dbReference type="InterPro" id="IPR017853">
    <property type="entry name" value="GH"/>
</dbReference>
<keyword evidence="6 10" id="KW-0326">Glycosidase</keyword>
<dbReference type="GO" id="GO:0016139">
    <property type="term" value="P:glycoside catabolic process"/>
    <property type="evidence" value="ECO:0007669"/>
    <property type="project" value="TreeGrafter"/>
</dbReference>
<reference evidence="10 12" key="2">
    <citation type="submission" date="2020-03" db="EMBL/GenBank/DDBJ databases">
        <title>Genomic Encyclopedia of Type Strains, Phase IV (KMG-IV): sequencing the most valuable type-strain genomes for metagenomic binning, comparative biology and taxonomic classification.</title>
        <authorList>
            <person name="Goeker M."/>
        </authorList>
    </citation>
    <scope>NUCLEOTIDE SEQUENCE [LARGE SCALE GENOMIC DNA]</scope>
    <source>
        <strain evidence="10 12">DSM 105722</strain>
    </source>
</reference>
<protein>
    <recommendedName>
        <fullName evidence="3">alpha-L-fucosidase</fullName>
        <ecNumber evidence="3">3.2.1.51</ecNumber>
    </recommendedName>
</protein>
<keyword evidence="13" id="KW-1185">Reference proteome</keyword>
<feature type="site" description="May be important for catalysis" evidence="7">
    <location>
        <position position="296"/>
    </location>
</feature>
<keyword evidence="5 10" id="KW-0378">Hydrolase</keyword>
<dbReference type="SUPFAM" id="SSF51445">
    <property type="entry name" value="(Trans)glycosidases"/>
    <property type="match status" value="1"/>
</dbReference>
<dbReference type="PIRSF" id="PIRSF001092">
    <property type="entry name" value="Alpha-L-fucosidase"/>
    <property type="match status" value="1"/>
</dbReference>
<evidence type="ECO:0000256" key="1">
    <source>
        <dbReference type="ARBA" id="ARBA00004071"/>
    </source>
</evidence>
<dbReference type="PANTHER" id="PTHR10030">
    <property type="entry name" value="ALPHA-L-FUCOSIDASE"/>
    <property type="match status" value="1"/>
</dbReference>
<dbReference type="GO" id="GO:0004560">
    <property type="term" value="F:alpha-L-fucosidase activity"/>
    <property type="evidence" value="ECO:0007669"/>
    <property type="project" value="UniProtKB-EC"/>
</dbReference>
<dbReference type="PANTHER" id="PTHR10030:SF37">
    <property type="entry name" value="ALPHA-L-FUCOSIDASE-RELATED"/>
    <property type="match status" value="1"/>
</dbReference>
<dbReference type="EMBL" id="JAATLI010000006">
    <property type="protein sequence ID" value="NJC18187.1"/>
    <property type="molecule type" value="Genomic_DNA"/>
</dbReference>
<dbReference type="Pfam" id="PF01120">
    <property type="entry name" value="Alpha_L_fucos"/>
    <property type="match status" value="1"/>
</dbReference>
<evidence type="ECO:0000256" key="7">
    <source>
        <dbReference type="PIRSR" id="PIRSR001092-1"/>
    </source>
</evidence>
<evidence type="ECO:0000313" key="11">
    <source>
        <dbReference type="EMBL" id="WOF12553.1"/>
    </source>
</evidence>
<gene>
    <name evidence="11" type="ORF">F1644_09880</name>
    <name evidence="10" type="ORF">GGR15_001806</name>
</gene>
<dbReference type="EC" id="3.2.1.51" evidence="3"/>
<sequence>MRKVLLSVILVGWSILLYAQYEGMEYYREQDPAVQAKLEQWQDLKFGFFVHWGPYSQKGYCESWTICSEDVDWIQRDTTISYDEYYWNYVGLKKTFNPVKFNPEYWADLAKEAGMKYFVFTTKHHDGFCMWDTRETDYKITSEECPFHTAPNADVVKELFRAFGERDFMIGAYFSKPDWNSPYYWSDRWQHGDRNVNYKIKEHPWMWEKFCNFTYNQVKELMTGYGNIDIIWLDGGWVAPENRGQDIKMDRIVDMAREYQPGLIVVDRWVGGKYENYRTPEQKIPEKPWEYPWETCMTMANQWSYLPGDKYKSTRELVHYLVDIVSKGGNFLLNVGVDGNGEIPPEGIKIMKEMGAWMKVNGEAIYETRPIAPYKEAKICYTKHKNNGKVYAIYLNDEDEPNPPSQIMLYSINPAKGAKISLLGYKGNLSYKRVGNGVLVTLPPSFVKNPACGYAWALCVSGVNDKEAV</sequence>
<evidence type="ECO:0000256" key="2">
    <source>
        <dbReference type="ARBA" id="ARBA00007951"/>
    </source>
</evidence>
<dbReference type="AlphaFoldDB" id="A0A7X5YBT0"/>
<dbReference type="GeneID" id="86891602"/>
<evidence type="ECO:0000259" key="9">
    <source>
        <dbReference type="Pfam" id="PF16757"/>
    </source>
</evidence>
<dbReference type="InterPro" id="IPR031919">
    <property type="entry name" value="Fucosidase_C"/>
</dbReference>
<comment type="similarity">
    <text evidence="2">Belongs to the glycosyl hydrolase 29 family.</text>
</comment>
<accession>A0A7X5YBT0</accession>
<dbReference type="PRINTS" id="PR00741">
    <property type="entry name" value="GLHYDRLASE29"/>
</dbReference>